<dbReference type="InterPro" id="IPR002110">
    <property type="entry name" value="Ankyrin_rpt"/>
</dbReference>
<dbReference type="AlphaFoldDB" id="A0A6A3SI98"/>
<evidence type="ECO:0000313" key="3">
    <source>
        <dbReference type="Proteomes" id="UP000441208"/>
    </source>
</evidence>
<name>A0A6A3SI98_9STRA</name>
<dbReference type="InterPro" id="IPR036770">
    <property type="entry name" value="Ankyrin_rpt-contain_sf"/>
</dbReference>
<dbReference type="SUPFAM" id="SSF48403">
    <property type="entry name" value="Ankyrin repeat"/>
    <property type="match status" value="3"/>
</dbReference>
<dbReference type="PANTHER" id="PTHR46586">
    <property type="entry name" value="ANKYRIN REPEAT-CONTAINING PROTEIN"/>
    <property type="match status" value="1"/>
</dbReference>
<protein>
    <submittedName>
        <fullName evidence="2">Uncharacterized protein</fullName>
    </submittedName>
</protein>
<evidence type="ECO:0000313" key="2">
    <source>
        <dbReference type="EMBL" id="KAE9117274.1"/>
    </source>
</evidence>
<organism evidence="2 3">
    <name type="scientific">Phytophthora fragariae</name>
    <dbReference type="NCBI Taxonomy" id="53985"/>
    <lineage>
        <taxon>Eukaryota</taxon>
        <taxon>Sar</taxon>
        <taxon>Stramenopiles</taxon>
        <taxon>Oomycota</taxon>
        <taxon>Peronosporomycetes</taxon>
        <taxon>Peronosporales</taxon>
        <taxon>Peronosporaceae</taxon>
        <taxon>Phytophthora</taxon>
    </lineage>
</organism>
<gene>
    <name evidence="2" type="ORF">PF007_g9339</name>
</gene>
<dbReference type="PANTHER" id="PTHR46586:SF3">
    <property type="entry name" value="ANKYRIN REPEAT-CONTAINING PROTEIN"/>
    <property type="match status" value="1"/>
</dbReference>
<comment type="caution">
    <text evidence="2">The sequence shown here is derived from an EMBL/GenBank/DDBJ whole genome shotgun (WGS) entry which is preliminary data.</text>
</comment>
<feature type="compositionally biased region" description="Basic residues" evidence="1">
    <location>
        <begin position="966"/>
        <end position="976"/>
    </location>
</feature>
<dbReference type="SUPFAM" id="SSF140860">
    <property type="entry name" value="Pseudo ankyrin repeat-like"/>
    <property type="match status" value="1"/>
</dbReference>
<reference evidence="2 3" key="1">
    <citation type="submission" date="2018-08" db="EMBL/GenBank/DDBJ databases">
        <title>Genomic investigation of the strawberry pathogen Phytophthora fragariae indicates pathogenicity is determined by transcriptional variation in three key races.</title>
        <authorList>
            <person name="Adams T.M."/>
            <person name="Armitage A.D."/>
            <person name="Sobczyk M.K."/>
            <person name="Bates H.J."/>
            <person name="Dunwell J.M."/>
            <person name="Nellist C.F."/>
            <person name="Harrison R.J."/>
        </authorList>
    </citation>
    <scope>NUCLEOTIDE SEQUENCE [LARGE SCALE GENOMIC DNA]</scope>
    <source>
        <strain evidence="2 3">NOV-71</strain>
    </source>
</reference>
<dbReference type="InterPro" id="IPR052050">
    <property type="entry name" value="SecEffector_AnkRepeat"/>
</dbReference>
<accession>A0A6A3SI98</accession>
<proteinExistence type="predicted"/>
<dbReference type="Proteomes" id="UP000441208">
    <property type="component" value="Unassembled WGS sequence"/>
</dbReference>
<dbReference type="Gene3D" id="1.25.40.20">
    <property type="entry name" value="Ankyrin repeat-containing domain"/>
    <property type="match status" value="4"/>
</dbReference>
<dbReference type="Pfam" id="PF13637">
    <property type="entry name" value="Ank_4"/>
    <property type="match status" value="4"/>
</dbReference>
<dbReference type="SMART" id="SM00248">
    <property type="entry name" value="ANK"/>
    <property type="match status" value="7"/>
</dbReference>
<dbReference type="EMBL" id="QXFZ01000417">
    <property type="protein sequence ID" value="KAE9117274.1"/>
    <property type="molecule type" value="Genomic_DNA"/>
</dbReference>
<evidence type="ECO:0000256" key="1">
    <source>
        <dbReference type="SAM" id="MobiDB-lite"/>
    </source>
</evidence>
<sequence length="1234" mass="137200">MTSTPTSPLLAVALLFRSKPQFAGIDHVVHAVSAFADSSVELPLATASRFGSVALLERIWSSSVDLEPGGRSLWSCGGRPVAVRAVPGLRRAAGALEILRFFRENGTTVNYEDEEDLPEGQWDQETENWERGRCVYWGDEDAERAASAGHAEVVRWIYETTEYEDRNDYSSMEGAIAAGDLELTRWLQDRLGMAPEGHQVPIRAAAGGHIEALQYLRERGYCKEKEVGVLVKAAEVGHLNLVRWIIEQDWEDEDMDTDGGSDCEDVFSLGTIDSPKVRRTYHTSLGGEASLAIHAAAINGYLEVAQYLYAGTDKPLDAEEEETENRRLTSRKHILKRTLGQKNNAQRVSGETMFLAAQRRFFDVVQWLFTEFSADPTINLFWVSGHNEELLFDSTVDAAAANGHVEIVQYLLRADSATEVTTDSEQKQKRRRLHRFPDFAKEVLERRNRVLQLEPTRPSCTTKAMDLAARNGHLKMVQWLHHNRSEGCTTDAMDGAASGGHLEIVKWLHENRREGCTTGAMDGAAVHSPMASTPTSPLLAVALLFRSKPQFAGIDHVVHAVSAFADSSVELPLATASRFGSVALLERIWSSSVDLEPGGRSLWSCGGRPVAVRAVPGLRRAAGALEILRFFRENGTTVHNDEEEQEEDGEWDEEKMNWERGRWVLWGGVDAAAAALAKHTDVVKWMYKSYDHEDRNDYKAIDAALITGDMELANWVMDRTGMNPEGHEAIFGAAVNGHVEPLQWFQDRGEYTSWDAGTLIKAAEAGQLNVVRWIIDRDRKDGELGNESGSDEYDIEYRFKDRARRTFLTCLGGEASLAIHAACINGHLDVAKYLHACIAMPLNRLEEYKEKDRLQKRISALAPRLGDDHNAAEVSGETMLRAAEKGFLDVVQWLYTEYHGDPRLDLFWVKGVADDEYGYSENEYSDNEQPYCSVVDVAAASGHLDIVQYLLQVENKVFKDSEDARAHKRRRTHKFPNSKTDDPSFFLVSSPEPPVERIEARCTTGAMSGAAANGHLNVVRWLHENRMEGCTVSAMDLAATNGHLAVVQWLHNNRNEGCTTDAIDDAARGGHLDVIKWLHAHRTEGCTAIAMNNAAAAGSLEVVKWLHENRSEGCTAAAMDGAAAYGKLDIVEWLHRNRSEGCTERAMDSAAHGGHLHVLRWLFENRSEGFTAQATDNATRFGQFETVLILHNLAQQGLASEVDIMDDTASKLWVAERYHDIIVPLTTADKMGLS</sequence>
<feature type="region of interest" description="Disordered" evidence="1">
    <location>
        <begin position="963"/>
        <end position="990"/>
    </location>
</feature>